<dbReference type="GO" id="GO:0015074">
    <property type="term" value="P:DNA integration"/>
    <property type="evidence" value="ECO:0007669"/>
    <property type="project" value="InterPro"/>
</dbReference>
<dbReference type="Pfam" id="PF00078">
    <property type="entry name" value="RVT_1"/>
    <property type="match status" value="1"/>
</dbReference>
<evidence type="ECO:0000313" key="11">
    <source>
        <dbReference type="Proteomes" id="UP000499080"/>
    </source>
</evidence>
<dbReference type="GO" id="GO:0042575">
    <property type="term" value="C:DNA polymerase complex"/>
    <property type="evidence" value="ECO:0007669"/>
    <property type="project" value="UniProtKB-ARBA"/>
</dbReference>
<feature type="domain" description="Integrase catalytic" evidence="9">
    <location>
        <begin position="1185"/>
        <end position="1342"/>
    </location>
</feature>
<keyword evidence="5" id="KW-0378">Hydrolase</keyword>
<evidence type="ECO:0000256" key="2">
    <source>
        <dbReference type="ARBA" id="ARBA00022679"/>
    </source>
</evidence>
<dbReference type="Gene3D" id="2.40.70.10">
    <property type="entry name" value="Acid Proteases"/>
    <property type="match status" value="1"/>
</dbReference>
<organism evidence="10 11">
    <name type="scientific">Araneus ventricosus</name>
    <name type="common">Orbweaver spider</name>
    <name type="synonym">Epeira ventricosa</name>
    <dbReference type="NCBI Taxonomy" id="182803"/>
    <lineage>
        <taxon>Eukaryota</taxon>
        <taxon>Metazoa</taxon>
        <taxon>Ecdysozoa</taxon>
        <taxon>Arthropoda</taxon>
        <taxon>Chelicerata</taxon>
        <taxon>Arachnida</taxon>
        <taxon>Araneae</taxon>
        <taxon>Araneomorphae</taxon>
        <taxon>Entelegynae</taxon>
        <taxon>Araneoidea</taxon>
        <taxon>Araneidae</taxon>
        <taxon>Araneus</taxon>
    </lineage>
</organism>
<dbReference type="InterPro" id="IPR050951">
    <property type="entry name" value="Retrovirus_Pol_polyprotein"/>
</dbReference>
<dbReference type="Gene3D" id="3.30.420.10">
    <property type="entry name" value="Ribonuclease H-like superfamily/Ribonuclease H"/>
    <property type="match status" value="1"/>
</dbReference>
<dbReference type="InterPro" id="IPR043502">
    <property type="entry name" value="DNA/RNA_pol_sf"/>
</dbReference>
<dbReference type="Pfam" id="PF00665">
    <property type="entry name" value="rve"/>
    <property type="match status" value="1"/>
</dbReference>
<evidence type="ECO:0000256" key="6">
    <source>
        <dbReference type="ARBA" id="ARBA00022918"/>
    </source>
</evidence>
<dbReference type="CDD" id="cd09274">
    <property type="entry name" value="RNase_HI_RT_Ty3"/>
    <property type="match status" value="1"/>
</dbReference>
<dbReference type="InterPro" id="IPR043128">
    <property type="entry name" value="Rev_trsase/Diguanyl_cyclase"/>
</dbReference>
<dbReference type="GO" id="GO:0003964">
    <property type="term" value="F:RNA-directed DNA polymerase activity"/>
    <property type="evidence" value="ECO:0007669"/>
    <property type="project" value="UniProtKB-KW"/>
</dbReference>
<dbReference type="InterPro" id="IPR041588">
    <property type="entry name" value="Integrase_H2C2"/>
</dbReference>
<dbReference type="Pfam" id="PF17921">
    <property type="entry name" value="Integrase_H2C2"/>
    <property type="match status" value="1"/>
</dbReference>
<dbReference type="InterPro" id="IPR041577">
    <property type="entry name" value="RT_RNaseH_2"/>
</dbReference>
<name>A0A4Y2QGT3_ARAVE</name>
<evidence type="ECO:0000313" key="10">
    <source>
        <dbReference type="EMBL" id="GBN62498.1"/>
    </source>
</evidence>
<dbReference type="FunFam" id="3.10.20.370:FF:000001">
    <property type="entry name" value="Retrovirus-related Pol polyprotein from transposon 17.6-like protein"/>
    <property type="match status" value="1"/>
</dbReference>
<dbReference type="InterPro" id="IPR012337">
    <property type="entry name" value="RNaseH-like_sf"/>
</dbReference>
<dbReference type="SUPFAM" id="SSF56672">
    <property type="entry name" value="DNA/RNA polymerases"/>
    <property type="match status" value="1"/>
</dbReference>
<dbReference type="PANTHER" id="PTHR37984:SF5">
    <property type="entry name" value="PROTEIN NYNRIN-LIKE"/>
    <property type="match status" value="1"/>
</dbReference>
<dbReference type="InterPro" id="IPR021109">
    <property type="entry name" value="Peptidase_aspartic_dom_sf"/>
</dbReference>
<dbReference type="Gene3D" id="1.10.340.70">
    <property type="match status" value="1"/>
</dbReference>
<dbReference type="Gene3D" id="3.30.70.270">
    <property type="match status" value="2"/>
</dbReference>
<dbReference type="GO" id="GO:0003676">
    <property type="term" value="F:nucleic acid binding"/>
    <property type="evidence" value="ECO:0007669"/>
    <property type="project" value="InterPro"/>
</dbReference>
<reference evidence="10 11" key="1">
    <citation type="journal article" date="2019" name="Sci. Rep.">
        <title>Orb-weaving spider Araneus ventricosus genome elucidates the spidroin gene catalogue.</title>
        <authorList>
            <person name="Kono N."/>
            <person name="Nakamura H."/>
            <person name="Ohtoshi R."/>
            <person name="Moran D.A.P."/>
            <person name="Shinohara A."/>
            <person name="Yoshida Y."/>
            <person name="Fujiwara M."/>
            <person name="Mori M."/>
            <person name="Tomita M."/>
            <person name="Arakawa K."/>
        </authorList>
    </citation>
    <scope>NUCLEOTIDE SEQUENCE [LARGE SCALE GENOMIC DNA]</scope>
</reference>
<dbReference type="EMBL" id="BGPR01013839">
    <property type="protein sequence ID" value="GBN62498.1"/>
    <property type="molecule type" value="Genomic_DNA"/>
</dbReference>
<evidence type="ECO:0000259" key="8">
    <source>
        <dbReference type="PROSITE" id="PS50878"/>
    </source>
</evidence>
<dbReference type="CDD" id="cd00303">
    <property type="entry name" value="retropepsin_like"/>
    <property type="match status" value="1"/>
</dbReference>
<protein>
    <recommendedName>
        <fullName evidence="1">RNA-directed DNA polymerase</fullName>
        <ecNumber evidence="1">2.7.7.49</ecNumber>
    </recommendedName>
</protein>
<dbReference type="PROSITE" id="PS50878">
    <property type="entry name" value="RT_POL"/>
    <property type="match status" value="1"/>
</dbReference>
<evidence type="ECO:0000256" key="3">
    <source>
        <dbReference type="ARBA" id="ARBA00022695"/>
    </source>
</evidence>
<keyword evidence="2" id="KW-0808">Transferase</keyword>
<accession>A0A4Y2QGT3</accession>
<keyword evidence="5" id="KW-0255">Endonuclease</keyword>
<keyword evidence="3" id="KW-0548">Nucleotidyltransferase</keyword>
<dbReference type="PANTHER" id="PTHR37984">
    <property type="entry name" value="PROTEIN CBG26694"/>
    <property type="match status" value="1"/>
</dbReference>
<dbReference type="Proteomes" id="UP000499080">
    <property type="component" value="Unassembled WGS sequence"/>
</dbReference>
<dbReference type="InterPro" id="IPR001584">
    <property type="entry name" value="Integrase_cat-core"/>
</dbReference>
<evidence type="ECO:0000259" key="9">
    <source>
        <dbReference type="PROSITE" id="PS50994"/>
    </source>
</evidence>
<dbReference type="PROSITE" id="PS50994">
    <property type="entry name" value="INTEGRASE"/>
    <property type="match status" value="1"/>
</dbReference>
<evidence type="ECO:0000256" key="7">
    <source>
        <dbReference type="ARBA" id="ARBA00023268"/>
    </source>
</evidence>
<evidence type="ECO:0000256" key="5">
    <source>
        <dbReference type="ARBA" id="ARBA00022759"/>
    </source>
</evidence>
<gene>
    <name evidence="10" type="primary">Tf2-9_24</name>
    <name evidence="10" type="ORF">AVEN_220291_1</name>
</gene>
<dbReference type="Gene3D" id="3.10.10.10">
    <property type="entry name" value="HIV Type 1 Reverse Transcriptase, subunit A, domain 1"/>
    <property type="match status" value="1"/>
</dbReference>
<dbReference type="GO" id="GO:0004519">
    <property type="term" value="F:endonuclease activity"/>
    <property type="evidence" value="ECO:0007669"/>
    <property type="project" value="UniProtKB-KW"/>
</dbReference>
<keyword evidence="6" id="KW-0695">RNA-directed DNA polymerase</keyword>
<sequence>MAQSLISSLTPFKGGNENFDFFIKQFIEIAKLEKWSEAKKILVLKLNLKNEALKFLVSNPKLEEINHFDSLVKKLEEKFCKKPNFEEAQRQFNNLKQKVSQSISDLAEQVSSTTDKFSNPNNSEEENIINLTEKLKLSKFIEALRPDIRVEVKKLGPKNFKSAVAIAKNIDNALSDDGAEINVTDSGINQILSQQLSTNKQILELSEKVNAISSQNLCVNSLTEAPATNSNNVQSYQQSPCQICGKLNHKANNCFHFTRGNYYRGNVRANYNRTFRANNFHPYRSRANQRSNYGRGFRGANVSLIQPHIVDQIKTKTKVEYISRMVRIKTIDNTVVPYMSAINLKFKIEKKWFSNQFFVTLNSWNAQYHAILGYDFLQRNKVVIDTVNKQLLVGNQKFDFEENSPTNVCSETTDCDISESDKNKKESFEQINNNFGEKGNVSEETFHALNVKIANNITVQPFSTEIINLKVPKNIAKNKDLIFIPKKNKLGYLINESLNVPTNANLFHTIIENNTNKVIHVRKNTIMGKLSTFDVNDIMSPSESEIYQINNLNLNEIHKMRRDELLKSDFKLDHLNDKDKKDMQDLLLKNYKVFSKSYKTLGETSAVIPEFSLLHNFPLQTKPYSIPLMAKKYAQQEINNLLEAGIIEPSSSSYCFPVIFIKKKQNPNDSNSEPKFRMVVDYRLLNSITETFKICLPKISEIIKNIAGRKIYCVLDLKSAFFQIKLRDEDKRKLAFCTEMGNFQPTRLPFGSKNSTSYFHTLISKCLNGITGKNVQFFLDDIIIAADSLCELKVTLQAVFDRLTKFNLTLDPAKLQLCKPEITYLGFDLNANGFSPSEQNVNKVTNFPRPKNLKQVQMFLGMLNYFRGLIYDYAGIVEPLVKLTKKNTPFVWSVECENAFNTVQEIILKKPTLKNFDPNLPISLITDASKIAICGILLQKKDNVYYPLEFFSRKLTPAECKYPSIRRELLAIYASVRHFHDQLLGEKFELLTDAKPLTEYQSLDKKPEIVARWLLYLGTFSFTPTHIPGSLNPADFLSRVVEENSLNVNNITLFQPNDKLSMQNISIEQKQDVILSKIMNDLSVNKQCKQYFLDVNSGLLMIKNAHKNKKKIVNRIVIPKSLIKVCIETAHAPHFGVRKTFEFIRHKYQWKGMYLDTKNFCEHCEKCLENKPKAKLTQTQMIPKRNLAPGQCIAIDVVGKLPRSTDNKNFILTIIDHYSRYLEAYPLQNITSRTIINCLNKYFANFGLPKFLITDNATNFISNEMVEFLDRLNIQHRKSSIYYPMANGLLERAHRTMKESLASMCESTFQWSEKLLFFKLYYNNSIHSVTKFAPAEIFFGRKQNLPLDSFFEPITVENESKYLKNIRNNMCSIRNEFAKNEEQYFKNNAPHIKGRKVPNFNLGDKAIANSAWRNPPTHDWYAGNRPDLSLQSVGTRSAQTSLARLRSGHIKSLKFIDKEKTFSSCPCFSPASPAHIIDCIGASTRQLWSGEGKGLVELLERHGVMDLV</sequence>
<evidence type="ECO:0000256" key="4">
    <source>
        <dbReference type="ARBA" id="ARBA00022722"/>
    </source>
</evidence>
<dbReference type="FunFam" id="3.30.70.270:FF:000020">
    <property type="entry name" value="Transposon Tf2-6 polyprotein-like Protein"/>
    <property type="match status" value="1"/>
</dbReference>
<feature type="domain" description="Reverse transcriptase" evidence="8">
    <location>
        <begin position="643"/>
        <end position="829"/>
    </location>
</feature>
<evidence type="ECO:0000256" key="1">
    <source>
        <dbReference type="ARBA" id="ARBA00012493"/>
    </source>
</evidence>
<dbReference type="InterPro" id="IPR000477">
    <property type="entry name" value="RT_dom"/>
</dbReference>
<dbReference type="FunFam" id="3.30.420.10:FF:000032">
    <property type="entry name" value="Retrovirus-related Pol polyprotein from transposon 297-like Protein"/>
    <property type="match status" value="1"/>
</dbReference>
<dbReference type="InterPro" id="IPR036397">
    <property type="entry name" value="RNaseH_sf"/>
</dbReference>
<keyword evidence="4" id="KW-0540">Nuclease</keyword>
<dbReference type="OrthoDB" id="10069439at2759"/>
<proteinExistence type="predicted"/>
<keyword evidence="11" id="KW-1185">Reference proteome</keyword>
<dbReference type="CDD" id="cd01647">
    <property type="entry name" value="RT_LTR"/>
    <property type="match status" value="1"/>
</dbReference>
<dbReference type="SUPFAM" id="SSF53098">
    <property type="entry name" value="Ribonuclease H-like"/>
    <property type="match status" value="1"/>
</dbReference>
<dbReference type="Pfam" id="PF17919">
    <property type="entry name" value="RT_RNaseH_2"/>
    <property type="match status" value="1"/>
</dbReference>
<keyword evidence="7" id="KW-0511">Multifunctional enzyme</keyword>
<comment type="caution">
    <text evidence="10">The sequence shown here is derived from an EMBL/GenBank/DDBJ whole genome shotgun (WGS) entry which is preliminary data.</text>
</comment>
<dbReference type="EC" id="2.7.7.49" evidence="1"/>